<evidence type="ECO:0000256" key="5">
    <source>
        <dbReference type="ARBA" id="ARBA00022989"/>
    </source>
</evidence>
<name>C2G425_SPHSI</name>
<evidence type="ECO:0000256" key="3">
    <source>
        <dbReference type="ARBA" id="ARBA00022448"/>
    </source>
</evidence>
<dbReference type="RefSeq" id="WP_003003973.1">
    <property type="nucleotide sequence ID" value="NZ_GG668630.1"/>
</dbReference>
<dbReference type="GO" id="GO:0016020">
    <property type="term" value="C:membrane"/>
    <property type="evidence" value="ECO:0007669"/>
    <property type="project" value="TreeGrafter"/>
</dbReference>
<feature type="transmembrane region" description="Helical" evidence="7">
    <location>
        <begin position="200"/>
        <end position="220"/>
    </location>
</feature>
<feature type="transmembrane region" description="Helical" evidence="7">
    <location>
        <begin position="292"/>
        <end position="315"/>
    </location>
</feature>
<evidence type="ECO:0000256" key="1">
    <source>
        <dbReference type="ARBA" id="ARBA00004127"/>
    </source>
</evidence>
<dbReference type="GO" id="GO:0012505">
    <property type="term" value="C:endomembrane system"/>
    <property type="evidence" value="ECO:0007669"/>
    <property type="project" value="UniProtKB-SubCell"/>
</dbReference>
<comment type="similarity">
    <text evidence="2">Belongs to the major facilitator superfamily.</text>
</comment>
<dbReference type="EMBL" id="ACHB01000095">
    <property type="protein sequence ID" value="EEI90071.1"/>
    <property type="molecule type" value="Genomic_DNA"/>
</dbReference>
<dbReference type="PANTHER" id="PTHR23514:SF3">
    <property type="entry name" value="BYPASS OF STOP CODON PROTEIN 6"/>
    <property type="match status" value="1"/>
</dbReference>
<evidence type="ECO:0000256" key="7">
    <source>
        <dbReference type="SAM" id="Phobius"/>
    </source>
</evidence>
<evidence type="ECO:0000313" key="10">
    <source>
        <dbReference type="Proteomes" id="UP000006241"/>
    </source>
</evidence>
<dbReference type="PANTHER" id="PTHR23514">
    <property type="entry name" value="BYPASS OF STOP CODON PROTEIN 6"/>
    <property type="match status" value="1"/>
</dbReference>
<proteinExistence type="inferred from homology"/>
<feature type="transmembrane region" description="Helical" evidence="7">
    <location>
        <begin position="136"/>
        <end position="155"/>
    </location>
</feature>
<dbReference type="AlphaFoldDB" id="C2G425"/>
<comment type="subcellular location">
    <subcellularLocation>
        <location evidence="1">Endomembrane system</location>
        <topology evidence="1">Multi-pass membrane protein</topology>
    </subcellularLocation>
</comment>
<keyword evidence="4 7" id="KW-0812">Transmembrane</keyword>
<feature type="transmembrane region" description="Helical" evidence="7">
    <location>
        <begin position="390"/>
        <end position="411"/>
    </location>
</feature>
<keyword evidence="6 7" id="KW-0472">Membrane</keyword>
<dbReference type="InterPro" id="IPR036259">
    <property type="entry name" value="MFS_trans_sf"/>
</dbReference>
<dbReference type="SUPFAM" id="SSF103473">
    <property type="entry name" value="MFS general substrate transporter"/>
    <property type="match status" value="1"/>
</dbReference>
<comment type="caution">
    <text evidence="9">The sequence shown here is derived from an EMBL/GenBank/DDBJ whole genome shotgun (WGS) entry which is preliminary data.</text>
</comment>
<protein>
    <submittedName>
        <fullName evidence="9">Transporter, major facilitator family protein</fullName>
    </submittedName>
</protein>
<feature type="transmembrane region" description="Helical" evidence="7">
    <location>
        <begin position="49"/>
        <end position="70"/>
    </location>
</feature>
<dbReference type="InterPro" id="IPR020846">
    <property type="entry name" value="MFS_dom"/>
</dbReference>
<feature type="transmembrane region" description="Helical" evidence="7">
    <location>
        <begin position="327"/>
        <end position="349"/>
    </location>
</feature>
<feature type="transmembrane region" description="Helical" evidence="7">
    <location>
        <begin position="75"/>
        <end position="93"/>
    </location>
</feature>
<dbReference type="GO" id="GO:0022857">
    <property type="term" value="F:transmembrane transporter activity"/>
    <property type="evidence" value="ECO:0007669"/>
    <property type="project" value="InterPro"/>
</dbReference>
<dbReference type="InterPro" id="IPR011701">
    <property type="entry name" value="MFS"/>
</dbReference>
<feature type="transmembrane region" description="Helical" evidence="7">
    <location>
        <begin position="99"/>
        <end position="124"/>
    </location>
</feature>
<sequence length="424" mass="45984">MSTIKSTKLFTASCLALLVTSLSFGIRAGMMNQLGIDFQLNATQLGTITATAFWGFPLAIVIGGFVVDIIGMKRLLVMAFLFHLAGIILTIFAQGYWTLFFSTLLIGIANGTVEAACNPLVAALYPEDKTTRLNYFHLWFPGGIVIGTLLVTLFVNIGLSWQFQVATMLIPTLIYGYLFLKLEFPVTERVSSGYSSRDMYKAVFSPLFLFMFVCMFMTAITELFTGQWISLLLKNVTDNAILLLTITTGIMVVGRAFAKPIVKKLAPQGVLLFSAVFAALGLYLLSTLSGNSIFFAALIFGIGVCYFWPTMIGFVAENIPKSGALGINLLGGAGMFAVSIYTILMGNFYDSLIVKHLPEGADIQKYSTAAEGSAEAIAFGSAKNLAGPEVLQVTLILPVVLIFAFLGLVLYMRFLKKQSLTSGI</sequence>
<feature type="transmembrane region" description="Helical" evidence="7">
    <location>
        <begin position="270"/>
        <end position="286"/>
    </location>
</feature>
<feature type="domain" description="Major facilitator superfamily (MFS) profile" evidence="8">
    <location>
        <begin position="9"/>
        <end position="419"/>
    </location>
</feature>
<dbReference type="Pfam" id="PF07690">
    <property type="entry name" value="MFS_1"/>
    <property type="match status" value="1"/>
</dbReference>
<evidence type="ECO:0000256" key="6">
    <source>
        <dbReference type="ARBA" id="ARBA00023136"/>
    </source>
</evidence>
<dbReference type="InterPro" id="IPR051788">
    <property type="entry name" value="MFS_Transporter"/>
</dbReference>
<dbReference type="Proteomes" id="UP000006241">
    <property type="component" value="Unassembled WGS sequence"/>
</dbReference>
<evidence type="ECO:0000256" key="4">
    <source>
        <dbReference type="ARBA" id="ARBA00022692"/>
    </source>
</evidence>
<dbReference type="Gene3D" id="1.20.1250.20">
    <property type="entry name" value="MFS general substrate transporter like domains"/>
    <property type="match status" value="2"/>
</dbReference>
<reference evidence="9 10" key="1">
    <citation type="submission" date="2009-01" db="EMBL/GenBank/DDBJ databases">
        <authorList>
            <person name="Qin X."/>
            <person name="Bachman B."/>
            <person name="Battles P."/>
            <person name="Bell A."/>
            <person name="Bess C."/>
            <person name="Bickham C."/>
            <person name="Chaboub L."/>
            <person name="Chen D."/>
            <person name="Coyle M."/>
            <person name="Deiros D.R."/>
            <person name="Dinh H."/>
            <person name="Forbes L."/>
            <person name="Fowler G."/>
            <person name="Francisco L."/>
            <person name="Fu Q."/>
            <person name="Gubbala S."/>
            <person name="Hale W."/>
            <person name="Han Y."/>
            <person name="Hemphill L."/>
            <person name="Highlander S.K."/>
            <person name="Hirani K."/>
            <person name="Hogues M."/>
            <person name="Jackson L."/>
            <person name="Jakkamsetti A."/>
            <person name="Javaid M."/>
            <person name="Jiang H."/>
            <person name="Korchina V."/>
            <person name="Kovar C."/>
            <person name="Lara F."/>
            <person name="Lee S."/>
            <person name="Mata R."/>
            <person name="Mathew T."/>
            <person name="Moen C."/>
            <person name="Morales K."/>
            <person name="Munidasa M."/>
            <person name="Nazareth L."/>
            <person name="Ngo R."/>
            <person name="Nguyen L."/>
            <person name="Okwuonu G."/>
            <person name="Ongeri F."/>
            <person name="Patil S."/>
            <person name="Petrosino J."/>
            <person name="Pham C."/>
            <person name="Pham P."/>
            <person name="Pu L.-L."/>
            <person name="Puazo M."/>
            <person name="Raj R."/>
            <person name="Reid J."/>
            <person name="Rouhana J."/>
            <person name="Saada N."/>
            <person name="Shang Y."/>
            <person name="Simmons D."/>
            <person name="Thornton R."/>
            <person name="Warren J."/>
            <person name="Weissenberger G."/>
            <person name="Zhang J."/>
            <person name="Zhang L."/>
            <person name="Zhou C."/>
            <person name="Zhu D."/>
            <person name="Muzny D."/>
            <person name="Worley K."/>
            <person name="Gibbs R."/>
        </authorList>
    </citation>
    <scope>NUCLEOTIDE SEQUENCE [LARGE SCALE GENOMIC DNA]</scope>
    <source>
        <strain evidence="9 10">ATCC 33300</strain>
    </source>
</reference>
<accession>C2G425</accession>
<gene>
    <name evidence="9" type="ORF">HMPREF0765_4331</name>
</gene>
<evidence type="ECO:0000313" key="9">
    <source>
        <dbReference type="EMBL" id="EEI90071.1"/>
    </source>
</evidence>
<dbReference type="PROSITE" id="PS50850">
    <property type="entry name" value="MFS"/>
    <property type="match status" value="1"/>
</dbReference>
<organism evidence="9 10">
    <name type="scientific">Sphingobacterium spiritivorum ATCC 33300</name>
    <dbReference type="NCBI Taxonomy" id="525372"/>
    <lineage>
        <taxon>Bacteria</taxon>
        <taxon>Pseudomonadati</taxon>
        <taxon>Bacteroidota</taxon>
        <taxon>Sphingobacteriia</taxon>
        <taxon>Sphingobacteriales</taxon>
        <taxon>Sphingobacteriaceae</taxon>
        <taxon>Sphingobacterium</taxon>
    </lineage>
</organism>
<evidence type="ECO:0000256" key="2">
    <source>
        <dbReference type="ARBA" id="ARBA00008335"/>
    </source>
</evidence>
<feature type="transmembrane region" description="Helical" evidence="7">
    <location>
        <begin position="240"/>
        <end position="258"/>
    </location>
</feature>
<feature type="transmembrane region" description="Helical" evidence="7">
    <location>
        <begin position="161"/>
        <end position="180"/>
    </location>
</feature>
<keyword evidence="5 7" id="KW-1133">Transmembrane helix</keyword>
<evidence type="ECO:0000259" key="8">
    <source>
        <dbReference type="PROSITE" id="PS50850"/>
    </source>
</evidence>
<dbReference type="HOGENOM" id="CLU_038152_0_0_10"/>
<keyword evidence="3" id="KW-0813">Transport</keyword>